<dbReference type="InterPro" id="IPR006059">
    <property type="entry name" value="SBP"/>
</dbReference>
<name>A0A6N4E3T6_9GAMM</name>
<reference evidence="1 2" key="1">
    <citation type="submission" date="2018-01" db="EMBL/GenBank/DDBJ databases">
        <title>Novel co-symbiosis in the lucinid bivalve Phacoides pectinatus.</title>
        <authorList>
            <person name="Lim S.J."/>
            <person name="Davis B.G."/>
            <person name="Gill D.E."/>
            <person name="Engel A.S."/>
            <person name="Anderson L.C."/>
            <person name="Campbell B.J."/>
        </authorList>
    </citation>
    <scope>NUCLEOTIDE SEQUENCE [LARGE SCALE GENOMIC DNA]</scope>
    <source>
        <strain evidence="1">N3_P5</strain>
    </source>
</reference>
<evidence type="ECO:0000313" key="2">
    <source>
        <dbReference type="Proteomes" id="UP000250928"/>
    </source>
</evidence>
<dbReference type="SUPFAM" id="SSF53850">
    <property type="entry name" value="Periplasmic binding protein-like II"/>
    <property type="match status" value="1"/>
</dbReference>
<dbReference type="Gene3D" id="3.40.190.10">
    <property type="entry name" value="Periplasmic binding protein-like II"/>
    <property type="match status" value="1"/>
</dbReference>
<sequence length="267" mass="29951">MRVIRPSISPSRRGETAFGWRETWSRMAIPRNMRRPVADRLLLSGNSYRGKERIMRHLLALLLGLGVMSSPLCDVATSAPDVMPSAVRESQLDELHLRTVERARALARGRDVTLRILYPKGSELCVVATGKAFQELTGIRIEYVESTIDDINMEVQTTALLESAHFDIALPATFGIPGLVESGAISRLDDLASRYEPAGFKEQFLYPIANLYKGNFYGYLTDGDSYLAFYNGKMLNDPRERQAYKAKYGSELGIPQTWAELDRIAEL</sequence>
<dbReference type="Proteomes" id="UP000250928">
    <property type="component" value="Unassembled WGS sequence"/>
</dbReference>
<evidence type="ECO:0008006" key="3">
    <source>
        <dbReference type="Google" id="ProtNLM"/>
    </source>
</evidence>
<accession>A0A6N4E3T6</accession>
<gene>
    <name evidence="1" type="ORF">C3L24_00090</name>
</gene>
<proteinExistence type="predicted"/>
<comment type="caution">
    <text evidence="1">The sequence shown here is derived from an EMBL/GenBank/DDBJ whole genome shotgun (WGS) entry which is preliminary data.</text>
</comment>
<dbReference type="AlphaFoldDB" id="A0A6N4E3T6"/>
<dbReference type="Pfam" id="PF13416">
    <property type="entry name" value="SBP_bac_8"/>
    <property type="match status" value="1"/>
</dbReference>
<organism evidence="1 2">
    <name type="scientific">Candidatus Sedimenticola endophacoides</name>
    <dbReference type="NCBI Taxonomy" id="2548426"/>
    <lineage>
        <taxon>Bacteria</taxon>
        <taxon>Pseudomonadati</taxon>
        <taxon>Pseudomonadota</taxon>
        <taxon>Gammaproteobacteria</taxon>
        <taxon>Chromatiales</taxon>
        <taxon>Sedimenticolaceae</taxon>
        <taxon>Sedimenticola</taxon>
    </lineage>
</organism>
<dbReference type="EMBL" id="PQCO01000010">
    <property type="protein sequence ID" value="PUE05794.1"/>
    <property type="molecule type" value="Genomic_DNA"/>
</dbReference>
<evidence type="ECO:0000313" key="1">
    <source>
        <dbReference type="EMBL" id="PUE05794.1"/>
    </source>
</evidence>
<protein>
    <recommendedName>
        <fullName evidence="3">Extracellular solute-binding protein</fullName>
    </recommendedName>
</protein>